<feature type="transmembrane region" description="Helical" evidence="1">
    <location>
        <begin position="125"/>
        <end position="149"/>
    </location>
</feature>
<organism evidence="2 3">
    <name type="scientific">Acetobacterium tundrae</name>
    <dbReference type="NCBI Taxonomy" id="132932"/>
    <lineage>
        <taxon>Bacteria</taxon>
        <taxon>Bacillati</taxon>
        <taxon>Bacillota</taxon>
        <taxon>Clostridia</taxon>
        <taxon>Eubacteriales</taxon>
        <taxon>Eubacteriaceae</taxon>
        <taxon>Acetobacterium</taxon>
    </lineage>
</organism>
<evidence type="ECO:0000256" key="1">
    <source>
        <dbReference type="SAM" id="Phobius"/>
    </source>
</evidence>
<evidence type="ECO:0000313" key="3">
    <source>
        <dbReference type="Proteomes" id="UP000653358"/>
    </source>
</evidence>
<evidence type="ECO:0008006" key="4">
    <source>
        <dbReference type="Google" id="ProtNLM"/>
    </source>
</evidence>
<dbReference type="EMBL" id="WJBB01000005">
    <property type="protein sequence ID" value="MBC3796489.1"/>
    <property type="molecule type" value="Genomic_DNA"/>
</dbReference>
<accession>A0ABR6WJG0</accession>
<feature type="transmembrane region" description="Helical" evidence="1">
    <location>
        <begin position="21"/>
        <end position="44"/>
    </location>
</feature>
<protein>
    <recommendedName>
        <fullName evidence="4">Yip1 domain-containing protein</fullName>
    </recommendedName>
</protein>
<name>A0ABR6WJG0_9FIRM</name>
<comment type="caution">
    <text evidence="2">The sequence shown here is derived from an EMBL/GenBank/DDBJ whole genome shotgun (WGS) entry which is preliminary data.</text>
</comment>
<reference evidence="2 3" key="1">
    <citation type="journal article" date="2020" name="mSystems">
        <title>Defining Genomic and Predicted Metabolic Features of the Acetobacterium Genus.</title>
        <authorList>
            <person name="Ross D.E."/>
            <person name="Marshall C.W."/>
            <person name="Gulliver D."/>
            <person name="May H.D."/>
            <person name="Norman R.S."/>
        </authorList>
    </citation>
    <scope>NUCLEOTIDE SEQUENCE [LARGE SCALE GENOMIC DNA]</scope>
    <source>
        <strain evidence="2 3">DSM 9173</strain>
    </source>
</reference>
<keyword evidence="1" id="KW-0812">Transmembrane</keyword>
<feature type="transmembrane region" description="Helical" evidence="1">
    <location>
        <begin position="56"/>
        <end position="80"/>
    </location>
</feature>
<gene>
    <name evidence="2" type="ORF">GH807_05410</name>
</gene>
<feature type="transmembrane region" description="Helical" evidence="1">
    <location>
        <begin position="92"/>
        <end position="113"/>
    </location>
</feature>
<dbReference type="Proteomes" id="UP000653358">
    <property type="component" value="Unassembled WGS sequence"/>
</dbReference>
<sequence length="189" mass="20950">MKLLLEALNKPVDAFKRGNTKLSWTLVVITIGMVTILDPILRIFAKVTDVNPGIDVLHVIVLSAAGMITYCAVCTAFWIVGKIFGSLRPLQTYLRTWGITYLPTLFCVVIVSVTDNYFFLFWNNLFWGMLFTIAFGGILIWKAILYVLFFKEVAQLSGFKLVGALVLAGVVIIILAFINASIGLITPIV</sequence>
<proteinExistence type="predicted"/>
<dbReference type="RefSeq" id="WP_148602266.1">
    <property type="nucleotide sequence ID" value="NZ_RXYB01000002.1"/>
</dbReference>
<keyword evidence="1" id="KW-1133">Transmembrane helix</keyword>
<feature type="transmembrane region" description="Helical" evidence="1">
    <location>
        <begin position="161"/>
        <end position="185"/>
    </location>
</feature>
<evidence type="ECO:0000313" key="2">
    <source>
        <dbReference type="EMBL" id="MBC3796489.1"/>
    </source>
</evidence>
<keyword evidence="3" id="KW-1185">Reference proteome</keyword>
<keyword evidence="1" id="KW-0472">Membrane</keyword>